<comment type="subcellular location">
    <subcellularLocation>
        <location evidence="1">Cell membrane</location>
        <topology evidence="1">Multi-pass membrane protein</topology>
    </subcellularLocation>
</comment>
<feature type="transmembrane region" description="Helical" evidence="8">
    <location>
        <begin position="159"/>
        <end position="179"/>
    </location>
</feature>
<dbReference type="GO" id="GO:0033214">
    <property type="term" value="P:siderophore-iron import into cell"/>
    <property type="evidence" value="ECO:0007669"/>
    <property type="project" value="TreeGrafter"/>
</dbReference>
<dbReference type="InterPro" id="IPR037294">
    <property type="entry name" value="ABC_BtuC-like"/>
</dbReference>
<organism evidence="9 10">
    <name type="scientific">Clostridium cellulovorans (strain ATCC 35296 / DSM 3052 / OCM 3 / 743B)</name>
    <dbReference type="NCBI Taxonomy" id="573061"/>
    <lineage>
        <taxon>Bacteria</taxon>
        <taxon>Bacillati</taxon>
        <taxon>Bacillota</taxon>
        <taxon>Clostridia</taxon>
        <taxon>Eubacteriales</taxon>
        <taxon>Clostridiaceae</taxon>
        <taxon>Clostridium</taxon>
    </lineage>
</organism>
<feature type="transmembrane region" description="Helical" evidence="8">
    <location>
        <begin position="288"/>
        <end position="310"/>
    </location>
</feature>
<evidence type="ECO:0000256" key="6">
    <source>
        <dbReference type="ARBA" id="ARBA00022989"/>
    </source>
</evidence>
<dbReference type="Gene3D" id="1.10.3470.10">
    <property type="entry name" value="ABC transporter involved in vitamin B12 uptake, BtuC"/>
    <property type="match status" value="1"/>
</dbReference>
<dbReference type="CDD" id="cd06550">
    <property type="entry name" value="TM_ABC_iron-siderophores_like"/>
    <property type="match status" value="1"/>
</dbReference>
<protein>
    <submittedName>
        <fullName evidence="9">Transport system permease protein</fullName>
    </submittedName>
</protein>
<keyword evidence="5 8" id="KW-0812">Transmembrane</keyword>
<evidence type="ECO:0000256" key="4">
    <source>
        <dbReference type="ARBA" id="ARBA00022475"/>
    </source>
</evidence>
<dbReference type="FunFam" id="1.10.3470.10:FF:000001">
    <property type="entry name" value="Vitamin B12 ABC transporter permease BtuC"/>
    <property type="match status" value="1"/>
</dbReference>
<evidence type="ECO:0000313" key="9">
    <source>
        <dbReference type="EMBL" id="ADL53578.1"/>
    </source>
</evidence>
<dbReference type="InterPro" id="IPR000522">
    <property type="entry name" value="ABC_transptr_permease_BtuC"/>
</dbReference>
<dbReference type="RefSeq" id="WP_010073920.1">
    <property type="nucleotide sequence ID" value="NC_014393.1"/>
</dbReference>
<dbReference type="HOGENOM" id="CLU_013016_0_2_9"/>
<evidence type="ECO:0000256" key="2">
    <source>
        <dbReference type="ARBA" id="ARBA00007935"/>
    </source>
</evidence>
<evidence type="ECO:0000313" key="10">
    <source>
        <dbReference type="Proteomes" id="UP000002730"/>
    </source>
</evidence>
<feature type="transmembrane region" description="Helical" evidence="8">
    <location>
        <begin position="12"/>
        <end position="32"/>
    </location>
</feature>
<dbReference type="EMBL" id="CP002160">
    <property type="protein sequence ID" value="ADL53578.1"/>
    <property type="molecule type" value="Genomic_DNA"/>
</dbReference>
<keyword evidence="4" id="KW-1003">Cell membrane</keyword>
<name>D9SL06_CLOC7</name>
<reference evidence="9 10" key="1">
    <citation type="submission" date="2010-08" db="EMBL/GenBank/DDBJ databases">
        <title>Complete sequence of Clostridium cellulovorans 743B.</title>
        <authorList>
            <consortium name="US DOE Joint Genome Institute"/>
            <person name="Lucas S."/>
            <person name="Copeland A."/>
            <person name="Lapidus A."/>
            <person name="Cheng J.-F."/>
            <person name="Bruce D."/>
            <person name="Goodwin L."/>
            <person name="Pitluck S."/>
            <person name="Chertkov O."/>
            <person name="Detter J.C."/>
            <person name="Han C."/>
            <person name="Tapia R."/>
            <person name="Land M."/>
            <person name="Hauser L."/>
            <person name="Chang Y.-J."/>
            <person name="Jeffries C."/>
            <person name="Kyrpides N."/>
            <person name="Ivanova N."/>
            <person name="Mikhailova N."/>
            <person name="Hemme C.L."/>
            <person name="Woyke T."/>
        </authorList>
    </citation>
    <scope>NUCLEOTIDE SEQUENCE [LARGE SCALE GENOMIC DNA]</scope>
    <source>
        <strain evidence="10">ATCC 35296 / DSM 3052 / OCM 3 / 743B</strain>
    </source>
</reference>
<comment type="similarity">
    <text evidence="2">Belongs to the binding-protein-dependent transport system permease family. FecCD subfamily.</text>
</comment>
<feature type="transmembrane region" description="Helical" evidence="8">
    <location>
        <begin position="130"/>
        <end position="147"/>
    </location>
</feature>
<proteinExistence type="inferred from homology"/>
<dbReference type="AlphaFoldDB" id="D9SL06"/>
<dbReference type="GO" id="GO:0022857">
    <property type="term" value="F:transmembrane transporter activity"/>
    <property type="evidence" value="ECO:0007669"/>
    <property type="project" value="InterPro"/>
</dbReference>
<sequence length="342" mass="36685">MHLAVKASKRKFFFVVSCIVLFFTIILCSNFGSADIDVYSTVKIILKKIPLINELIDTNNIDSVKSTIILKIRLPRILAATLVGAGLSVVGTSFQGMFKNPMADPYVLGISSGAALGATIGIILGVTPTIFAFIGSLAVTIIVYGVAKVGNKLPTVNLLLAGISISYFISALISLLMILNREKIEKVILWTMGSVSSAGWRQVVILSITVIIGSIIIYVFSKDLNVILVGEETAKSLGIEVEKVKKVLIIVASFMVAVIVSSSGTIGFVGLIIPHMIRLIIGPDNRRVIPFSAIFGGIFLVLCDTFARTAVEPTELPVGAITALIGAPLFIYLLYKSKRKII</sequence>
<keyword evidence="7 8" id="KW-0472">Membrane</keyword>
<feature type="transmembrane region" description="Helical" evidence="8">
    <location>
        <begin position="316"/>
        <end position="335"/>
    </location>
</feature>
<feature type="transmembrane region" description="Helical" evidence="8">
    <location>
        <begin position="247"/>
        <end position="276"/>
    </location>
</feature>
<dbReference type="KEGG" id="ccb:Clocel_3912"/>
<accession>D9SL06</accession>
<dbReference type="OrthoDB" id="9792889at2"/>
<gene>
    <name evidence="9" type="ordered locus">Clocel_3912</name>
</gene>
<dbReference type="Proteomes" id="UP000002730">
    <property type="component" value="Chromosome"/>
</dbReference>
<dbReference type="PANTHER" id="PTHR30472:SF25">
    <property type="entry name" value="ABC TRANSPORTER PERMEASE PROTEIN MJ0876-RELATED"/>
    <property type="match status" value="1"/>
</dbReference>
<dbReference type="Pfam" id="PF01032">
    <property type="entry name" value="FecCD"/>
    <property type="match status" value="1"/>
</dbReference>
<feature type="transmembrane region" description="Helical" evidence="8">
    <location>
        <begin position="200"/>
        <end position="220"/>
    </location>
</feature>
<evidence type="ECO:0000256" key="3">
    <source>
        <dbReference type="ARBA" id="ARBA00022448"/>
    </source>
</evidence>
<dbReference type="STRING" id="573061.Clocel_3912"/>
<dbReference type="PANTHER" id="PTHR30472">
    <property type="entry name" value="FERRIC ENTEROBACTIN TRANSPORT SYSTEM PERMEASE PROTEIN"/>
    <property type="match status" value="1"/>
</dbReference>
<evidence type="ECO:0000256" key="7">
    <source>
        <dbReference type="ARBA" id="ARBA00023136"/>
    </source>
</evidence>
<feature type="transmembrane region" description="Helical" evidence="8">
    <location>
        <begin position="77"/>
        <end position="94"/>
    </location>
</feature>
<evidence type="ECO:0000256" key="5">
    <source>
        <dbReference type="ARBA" id="ARBA00022692"/>
    </source>
</evidence>
<keyword evidence="3" id="KW-0813">Transport</keyword>
<keyword evidence="10" id="KW-1185">Reference proteome</keyword>
<evidence type="ECO:0000256" key="1">
    <source>
        <dbReference type="ARBA" id="ARBA00004651"/>
    </source>
</evidence>
<keyword evidence="6 8" id="KW-1133">Transmembrane helix</keyword>
<dbReference type="eggNOG" id="COG0609">
    <property type="taxonomic scope" value="Bacteria"/>
</dbReference>
<dbReference type="SUPFAM" id="SSF81345">
    <property type="entry name" value="ABC transporter involved in vitamin B12 uptake, BtuC"/>
    <property type="match status" value="1"/>
</dbReference>
<dbReference type="GO" id="GO:0005886">
    <property type="term" value="C:plasma membrane"/>
    <property type="evidence" value="ECO:0007669"/>
    <property type="project" value="UniProtKB-SubCell"/>
</dbReference>
<evidence type="ECO:0000256" key="8">
    <source>
        <dbReference type="SAM" id="Phobius"/>
    </source>
</evidence>